<dbReference type="InterPro" id="IPR043129">
    <property type="entry name" value="ATPase_NBD"/>
</dbReference>
<organism evidence="5 6">
    <name type="scientific">Panagrolaimus davidi</name>
    <dbReference type="NCBI Taxonomy" id="227884"/>
    <lineage>
        <taxon>Eukaryota</taxon>
        <taxon>Metazoa</taxon>
        <taxon>Ecdysozoa</taxon>
        <taxon>Nematoda</taxon>
        <taxon>Chromadorea</taxon>
        <taxon>Rhabditida</taxon>
        <taxon>Tylenchina</taxon>
        <taxon>Panagrolaimomorpha</taxon>
        <taxon>Panagrolaimoidea</taxon>
        <taxon>Panagrolaimidae</taxon>
        <taxon>Panagrolaimus</taxon>
    </lineage>
</organism>
<dbReference type="GO" id="GO:0005524">
    <property type="term" value="F:ATP binding"/>
    <property type="evidence" value="ECO:0007669"/>
    <property type="project" value="UniProtKB-KW"/>
</dbReference>
<reference evidence="6" key="1">
    <citation type="submission" date="2022-11" db="UniProtKB">
        <authorList>
            <consortium name="WormBaseParasite"/>
        </authorList>
    </citation>
    <scope>IDENTIFICATION</scope>
</reference>
<evidence type="ECO:0000256" key="3">
    <source>
        <dbReference type="ARBA" id="ARBA00022840"/>
    </source>
</evidence>
<evidence type="ECO:0000256" key="1">
    <source>
        <dbReference type="ARBA" id="ARBA00007381"/>
    </source>
</evidence>
<sequence>MYQPKAVGIDLGTTYSCVGIFRYGKCEILQNGLQERTTPSVVGFIKGQMVVGQAAKDKMRRFPKNVISCAKRLIGRKFNDPNVQNDMKILPFKIVEKDGNAAVEVQIENETKIYTPEAISAMVLLDLKKTALNYLGGIETDTIGAVITIPAYFSDSQRQATKDAARIAGLNVLAIINEPTAAALAYGYKQNWKEGILLVYDLGGGTFDVSIIKVTNGCCEVLAVGGDDHLGGEDFDNVLANEIKRYYGPNISDNARDLCRLKAACEKAKIELSNSEYASIEIEKLLDGDDLCWKFTQSDFNELCKDLVEKTLGHVQKALEKAKLTKNDVNKVLLVGGSTRIPCIGKALSELFDQKTIFSNIDPDEAVAHGAAIWAAHLSKTFDTSIQNIRLLDVIPRSLGIRIHGGSFYVIIERYTKFPCKVTKLFQTSYDNQTWVDFKVYEGEEPVAENNKLLGKFTLTNVAPAPAGEAEFDFTYNVDKNCILTATAVDRKNGNLKSHQILPDKGRLSEAEIVQMINEICPKPLKIDLTDA</sequence>
<dbReference type="CDD" id="cd24028">
    <property type="entry name" value="ASKHA_NBD_HSP70_HSPA1-like"/>
    <property type="match status" value="1"/>
</dbReference>
<dbReference type="InterPro" id="IPR013126">
    <property type="entry name" value="Hsp_70_fam"/>
</dbReference>
<dbReference type="SUPFAM" id="SSF53067">
    <property type="entry name" value="Actin-like ATPase domain"/>
    <property type="match status" value="2"/>
</dbReference>
<comment type="similarity">
    <text evidence="1 4">Belongs to the heat shock protein 70 family.</text>
</comment>
<dbReference type="PANTHER" id="PTHR19375">
    <property type="entry name" value="HEAT SHOCK PROTEIN 70KDA"/>
    <property type="match status" value="1"/>
</dbReference>
<dbReference type="InterPro" id="IPR029047">
    <property type="entry name" value="HSP70_peptide-bd_sf"/>
</dbReference>
<dbReference type="FunFam" id="3.30.30.30:FF:000003">
    <property type="entry name" value="Heat shock protein 9"/>
    <property type="match status" value="1"/>
</dbReference>
<dbReference type="AlphaFoldDB" id="A0A914PSW3"/>
<dbReference type="GO" id="GO:0006950">
    <property type="term" value="P:response to stress"/>
    <property type="evidence" value="ECO:0007669"/>
    <property type="project" value="UniProtKB-ARBA"/>
</dbReference>
<keyword evidence="2 4" id="KW-0547">Nucleotide-binding</keyword>
<keyword evidence="3 4" id="KW-0067">ATP-binding</keyword>
<evidence type="ECO:0000256" key="2">
    <source>
        <dbReference type="ARBA" id="ARBA00022741"/>
    </source>
</evidence>
<keyword evidence="5" id="KW-1185">Reference proteome</keyword>
<proteinExistence type="inferred from homology"/>
<dbReference type="Gene3D" id="3.30.420.40">
    <property type="match status" value="2"/>
</dbReference>
<evidence type="ECO:0000313" key="5">
    <source>
        <dbReference type="Proteomes" id="UP000887578"/>
    </source>
</evidence>
<dbReference type="GO" id="GO:0140662">
    <property type="term" value="F:ATP-dependent protein folding chaperone"/>
    <property type="evidence" value="ECO:0007669"/>
    <property type="project" value="InterPro"/>
</dbReference>
<evidence type="ECO:0000313" key="6">
    <source>
        <dbReference type="WBParaSite" id="PDA_v2.g21766.t1"/>
    </source>
</evidence>
<evidence type="ECO:0000256" key="4">
    <source>
        <dbReference type="RuleBase" id="RU003322"/>
    </source>
</evidence>
<protein>
    <submittedName>
        <fullName evidence="6">Heat shock protein 70</fullName>
    </submittedName>
</protein>
<dbReference type="Proteomes" id="UP000887578">
    <property type="component" value="Unplaced"/>
</dbReference>
<dbReference type="Gene3D" id="3.90.640.10">
    <property type="entry name" value="Actin, Chain A, domain 4"/>
    <property type="match status" value="1"/>
</dbReference>
<dbReference type="PROSITE" id="PS01036">
    <property type="entry name" value="HSP70_3"/>
    <property type="match status" value="1"/>
</dbReference>
<accession>A0A914PSW3</accession>
<dbReference type="PROSITE" id="PS00329">
    <property type="entry name" value="HSP70_2"/>
    <property type="match status" value="1"/>
</dbReference>
<dbReference type="SUPFAM" id="SSF100920">
    <property type="entry name" value="Heat shock protein 70kD (HSP70), peptide-binding domain"/>
    <property type="match status" value="1"/>
</dbReference>
<name>A0A914PSW3_9BILA</name>
<dbReference type="Gene3D" id="2.60.34.10">
    <property type="entry name" value="Substrate Binding Domain Of DNAk, Chain A, domain 1"/>
    <property type="match status" value="1"/>
</dbReference>
<dbReference type="FunFam" id="3.90.640.10:FF:000010">
    <property type="entry name" value="heat shock 70 kDa protein 14"/>
    <property type="match status" value="1"/>
</dbReference>
<dbReference type="Pfam" id="PF00012">
    <property type="entry name" value="HSP70"/>
    <property type="match status" value="1"/>
</dbReference>
<dbReference type="InterPro" id="IPR018181">
    <property type="entry name" value="Heat_shock_70_CS"/>
</dbReference>
<dbReference type="WBParaSite" id="PDA_v2.g21766.t1">
    <property type="protein sequence ID" value="PDA_v2.g21766.t1"/>
    <property type="gene ID" value="PDA_v2.g21766"/>
</dbReference>
<dbReference type="PRINTS" id="PR00301">
    <property type="entry name" value="HEATSHOCK70"/>
</dbReference>
<dbReference type="PROSITE" id="PS00297">
    <property type="entry name" value="HSP70_1"/>
    <property type="match status" value="1"/>
</dbReference>